<sequence>MACNYCGADNPVNASYCGNCGWAFDALAKDDVDPAQVGPAGEVRADRTQWAPRSLSEFLLESVRLYGKNPAVFLGIGLIPQLPGLLGLGTLPIWWAVTLVIASLGITALTFGAITHAVSADYVGLTPTVASSYSRAWSRVGSLEVCLVAHLVLVGTSALLSLVLVGIPMLLVLLVVLWFYPQTL</sequence>
<feature type="transmembrane region" description="Helical" evidence="1">
    <location>
        <begin position="93"/>
        <end position="115"/>
    </location>
</feature>
<reference evidence="2" key="1">
    <citation type="submission" date="2018-05" db="EMBL/GenBank/DDBJ databases">
        <authorList>
            <person name="Lanie J.A."/>
            <person name="Ng W.-L."/>
            <person name="Kazmierczak K.M."/>
            <person name="Andrzejewski T.M."/>
            <person name="Davidsen T.M."/>
            <person name="Wayne K.J."/>
            <person name="Tettelin H."/>
            <person name="Glass J.I."/>
            <person name="Rusch D."/>
            <person name="Podicherti R."/>
            <person name="Tsui H.-C.T."/>
            <person name="Winkler M.E."/>
        </authorList>
    </citation>
    <scope>NUCLEOTIDE SEQUENCE</scope>
</reference>
<keyword evidence="1" id="KW-0472">Membrane</keyword>
<keyword evidence="1" id="KW-0812">Transmembrane</keyword>
<keyword evidence="1" id="KW-1133">Transmembrane helix</keyword>
<name>A0A382F5T9_9ZZZZ</name>
<proteinExistence type="predicted"/>
<protein>
    <recommendedName>
        <fullName evidence="3">Zinc-ribbon domain-containing protein</fullName>
    </recommendedName>
</protein>
<gene>
    <name evidence="2" type="ORF">METZ01_LOCUS211240</name>
</gene>
<organism evidence="2">
    <name type="scientific">marine metagenome</name>
    <dbReference type="NCBI Taxonomy" id="408172"/>
    <lineage>
        <taxon>unclassified sequences</taxon>
        <taxon>metagenomes</taxon>
        <taxon>ecological metagenomes</taxon>
    </lineage>
</organism>
<evidence type="ECO:0000313" key="2">
    <source>
        <dbReference type="EMBL" id="SVB58386.1"/>
    </source>
</evidence>
<accession>A0A382F5T9</accession>
<feature type="non-terminal residue" evidence="2">
    <location>
        <position position="184"/>
    </location>
</feature>
<evidence type="ECO:0000256" key="1">
    <source>
        <dbReference type="SAM" id="Phobius"/>
    </source>
</evidence>
<dbReference type="AlphaFoldDB" id="A0A382F5T9"/>
<feature type="transmembrane region" description="Helical" evidence="1">
    <location>
        <begin position="159"/>
        <end position="180"/>
    </location>
</feature>
<dbReference type="EMBL" id="UINC01048174">
    <property type="protein sequence ID" value="SVB58386.1"/>
    <property type="molecule type" value="Genomic_DNA"/>
</dbReference>
<evidence type="ECO:0008006" key="3">
    <source>
        <dbReference type="Google" id="ProtNLM"/>
    </source>
</evidence>